<dbReference type="InterPro" id="IPR019273">
    <property type="entry name" value="Lunapark_Znf"/>
</dbReference>
<feature type="compositionally biased region" description="Polar residues" evidence="1">
    <location>
        <begin position="354"/>
        <end position="363"/>
    </location>
</feature>
<dbReference type="PANTHER" id="PTHR22166:SF12">
    <property type="entry name" value="ENDOPLASMIC RETICULUM JUNCTION FORMATION PROTEIN LUNAPARK"/>
    <property type="match status" value="1"/>
</dbReference>
<dbReference type="InterPro" id="IPR040115">
    <property type="entry name" value="Lnp"/>
</dbReference>
<organism evidence="3 4">
    <name type="scientific">Zea mays</name>
    <name type="common">Maize</name>
    <dbReference type="NCBI Taxonomy" id="4577"/>
    <lineage>
        <taxon>Eukaryota</taxon>
        <taxon>Viridiplantae</taxon>
        <taxon>Streptophyta</taxon>
        <taxon>Embryophyta</taxon>
        <taxon>Tracheophyta</taxon>
        <taxon>Spermatophyta</taxon>
        <taxon>Magnoliopsida</taxon>
        <taxon>Liliopsida</taxon>
        <taxon>Poales</taxon>
        <taxon>Poaceae</taxon>
        <taxon>PACMAD clade</taxon>
        <taxon>Panicoideae</taxon>
        <taxon>Andropogonodae</taxon>
        <taxon>Andropogoneae</taxon>
        <taxon>Tripsacinae</taxon>
        <taxon>Zea</taxon>
    </lineage>
</organism>
<reference evidence="4" key="1">
    <citation type="journal article" date="2009" name="Science">
        <title>The B73 maize genome: complexity, diversity, and dynamics.</title>
        <authorList>
            <person name="Schnable P.S."/>
            <person name="Ware D."/>
            <person name="Fulton R.S."/>
            <person name="Stein J.C."/>
            <person name="Wei F."/>
            <person name="Pasternak S."/>
            <person name="Liang C."/>
            <person name="Zhang J."/>
            <person name="Fulton L."/>
            <person name="Graves T.A."/>
            <person name="Minx P."/>
            <person name="Reily A.D."/>
            <person name="Courtney L."/>
            <person name="Kruchowski S.S."/>
            <person name="Tomlinson C."/>
            <person name="Strong C."/>
            <person name="Delehaunty K."/>
            <person name="Fronick C."/>
            <person name="Courtney B."/>
            <person name="Rock S.M."/>
            <person name="Belter E."/>
            <person name="Du F."/>
            <person name="Kim K."/>
            <person name="Abbott R.M."/>
            <person name="Cotton M."/>
            <person name="Levy A."/>
            <person name="Marchetto P."/>
            <person name="Ochoa K."/>
            <person name="Jackson S.M."/>
            <person name="Gillam B."/>
            <person name="Chen W."/>
            <person name="Yan L."/>
            <person name="Higginbotham J."/>
            <person name="Cardenas M."/>
            <person name="Waligorski J."/>
            <person name="Applebaum E."/>
            <person name="Phelps L."/>
            <person name="Falcone J."/>
            <person name="Kanchi K."/>
            <person name="Thane T."/>
            <person name="Scimone A."/>
            <person name="Thane N."/>
            <person name="Henke J."/>
            <person name="Wang T."/>
            <person name="Ruppert J."/>
            <person name="Shah N."/>
            <person name="Rotter K."/>
            <person name="Hodges J."/>
            <person name="Ingenthron E."/>
            <person name="Cordes M."/>
            <person name="Kohlberg S."/>
            <person name="Sgro J."/>
            <person name="Delgado B."/>
            <person name="Mead K."/>
            <person name="Chinwalla A."/>
            <person name="Leonard S."/>
            <person name="Crouse K."/>
            <person name="Collura K."/>
            <person name="Kudrna D."/>
            <person name="Currie J."/>
            <person name="He R."/>
            <person name="Angelova A."/>
            <person name="Rajasekar S."/>
            <person name="Mueller T."/>
            <person name="Lomeli R."/>
            <person name="Scara G."/>
            <person name="Ko A."/>
            <person name="Delaney K."/>
            <person name="Wissotski M."/>
            <person name="Lopez G."/>
            <person name="Campos D."/>
            <person name="Braidotti M."/>
            <person name="Ashley E."/>
            <person name="Golser W."/>
            <person name="Kim H."/>
            <person name="Lee S."/>
            <person name="Lin J."/>
            <person name="Dujmic Z."/>
            <person name="Kim W."/>
            <person name="Talag J."/>
            <person name="Zuccolo A."/>
            <person name="Fan C."/>
            <person name="Sebastian A."/>
            <person name="Kramer M."/>
            <person name="Spiegel L."/>
            <person name="Nascimento L."/>
            <person name="Zutavern T."/>
            <person name="Miller B."/>
            <person name="Ambroise C."/>
            <person name="Muller S."/>
            <person name="Spooner W."/>
            <person name="Narechania A."/>
            <person name="Ren L."/>
            <person name="Wei S."/>
            <person name="Kumari S."/>
            <person name="Faga B."/>
            <person name="Levy M.J."/>
            <person name="McMahan L."/>
            <person name="Van Buren P."/>
            <person name="Vaughn M.W."/>
            <person name="Ying K."/>
            <person name="Yeh C.-T."/>
            <person name="Emrich S.J."/>
            <person name="Jia Y."/>
            <person name="Kalyanaraman A."/>
            <person name="Hsia A.-P."/>
            <person name="Barbazuk W.B."/>
            <person name="Baucom R.S."/>
            <person name="Brutnell T.P."/>
            <person name="Carpita N.C."/>
            <person name="Chaparro C."/>
            <person name="Chia J.-M."/>
            <person name="Deragon J.-M."/>
            <person name="Estill J.C."/>
            <person name="Fu Y."/>
            <person name="Jeddeloh J.A."/>
            <person name="Han Y."/>
            <person name="Lee H."/>
            <person name="Li P."/>
            <person name="Lisch D.R."/>
            <person name="Liu S."/>
            <person name="Liu Z."/>
            <person name="Nagel D.H."/>
            <person name="McCann M.C."/>
            <person name="SanMiguel P."/>
            <person name="Myers A.M."/>
            <person name="Nettleton D."/>
            <person name="Nguyen J."/>
            <person name="Penning B.W."/>
            <person name="Ponnala L."/>
            <person name="Schneider K.L."/>
            <person name="Schwartz D.C."/>
            <person name="Sharma A."/>
            <person name="Soderlund C."/>
            <person name="Springer N.M."/>
            <person name="Sun Q."/>
            <person name="Wang H."/>
            <person name="Waterman M."/>
            <person name="Westerman R."/>
            <person name="Wolfgruber T.K."/>
            <person name="Yang L."/>
            <person name="Yu Y."/>
            <person name="Zhang L."/>
            <person name="Zhou S."/>
            <person name="Zhu Q."/>
            <person name="Bennetzen J.L."/>
            <person name="Dawe R.K."/>
            <person name="Jiang J."/>
            <person name="Jiang N."/>
            <person name="Presting G.G."/>
            <person name="Wessler S.R."/>
            <person name="Aluru S."/>
            <person name="Martienssen R.A."/>
            <person name="Clifton S.W."/>
            <person name="McCombie W.R."/>
            <person name="Wing R.A."/>
            <person name="Wilson R.K."/>
        </authorList>
    </citation>
    <scope>NUCLEOTIDE SEQUENCE [LARGE SCALE GENOMIC DNA]</scope>
    <source>
        <strain evidence="4">cv. B73</strain>
    </source>
</reference>
<feature type="domain" description="Lunapark zinc ribbon" evidence="2">
    <location>
        <begin position="296"/>
        <end position="346"/>
    </location>
</feature>
<dbReference type="Pfam" id="PF10058">
    <property type="entry name" value="Zn_ribbon_10"/>
    <property type="match status" value="1"/>
</dbReference>
<feature type="region of interest" description="Disordered" evidence="1">
    <location>
        <begin position="225"/>
        <end position="265"/>
    </location>
</feature>
<name>A0A804U8P5_MAIZE</name>
<dbReference type="GO" id="GO:0071786">
    <property type="term" value="P:endoplasmic reticulum tubular network organization"/>
    <property type="evidence" value="ECO:0000318"/>
    <property type="project" value="GO_Central"/>
</dbReference>
<evidence type="ECO:0000313" key="3">
    <source>
        <dbReference type="EnsemblPlants" id="Zm00001eb247840_P002"/>
    </source>
</evidence>
<dbReference type="AlphaFoldDB" id="A0A804U8P5"/>
<dbReference type="PANTHER" id="PTHR22166">
    <property type="entry name" value="ENDOPLASMIC RETICULUM JUNCTION FORMATION PROTEIN LUNAPARK"/>
    <property type="match status" value="1"/>
</dbReference>
<gene>
    <name evidence="3" type="primary">LOC100277041</name>
</gene>
<feature type="compositionally biased region" description="Polar residues" evidence="1">
    <location>
        <begin position="372"/>
        <end position="393"/>
    </location>
</feature>
<dbReference type="InParanoid" id="A0A804U8P5"/>
<keyword evidence="4" id="KW-1185">Reference proteome</keyword>
<proteinExistence type="evidence at protein level"/>
<dbReference type="EnsemblPlants" id="Zm00001eb247840_T002">
    <property type="protein sequence ID" value="Zm00001eb247840_P002"/>
    <property type="gene ID" value="Zm00001eb247840"/>
</dbReference>
<dbReference type="Proteomes" id="UP000007305">
    <property type="component" value="Chromosome 5"/>
</dbReference>
<dbReference type="GO" id="GO:0071782">
    <property type="term" value="C:endoplasmic reticulum tubular network"/>
    <property type="evidence" value="ECO:0000318"/>
    <property type="project" value="GO_Central"/>
</dbReference>
<evidence type="ECO:0000313" key="4">
    <source>
        <dbReference type="Proteomes" id="UP000007305"/>
    </source>
</evidence>
<keyword evidence="5" id="KW-1267">Proteomics identification</keyword>
<dbReference type="Gramene" id="Zm00001eb247840_T002">
    <property type="protein sequence ID" value="Zm00001eb247840_P002"/>
    <property type="gene ID" value="Zm00001eb247840"/>
</dbReference>
<reference evidence="3" key="2">
    <citation type="submission" date="2019-07" db="EMBL/GenBank/DDBJ databases">
        <authorList>
            <person name="Seetharam A."/>
            <person name="Woodhouse M."/>
            <person name="Cannon E."/>
        </authorList>
    </citation>
    <scope>NUCLEOTIDE SEQUENCE [LARGE SCALE GENOMIC DNA]</scope>
    <source>
        <strain evidence="3">cv. B73</strain>
    </source>
</reference>
<evidence type="ECO:0000259" key="2">
    <source>
        <dbReference type="Pfam" id="PF10058"/>
    </source>
</evidence>
<evidence type="ECO:0000256" key="1">
    <source>
        <dbReference type="SAM" id="MobiDB-lite"/>
    </source>
</evidence>
<feature type="compositionally biased region" description="Polar residues" evidence="1">
    <location>
        <begin position="246"/>
        <end position="256"/>
    </location>
</feature>
<dbReference type="OrthoDB" id="1725934at2759"/>
<protein>
    <recommendedName>
        <fullName evidence="2">Lunapark zinc ribbon domain-containing protein</fullName>
    </recommendedName>
</protein>
<feature type="region of interest" description="Disordered" evidence="1">
    <location>
        <begin position="354"/>
        <end position="393"/>
    </location>
</feature>
<accession>A0A804U8P5</accession>
<sequence>GKLSRLEGKRQPPKGPNPLLFFFPSIRVASSCWQPSLAVAASRATSCLLPIGSSAADPHFRKVVNGGFPGGGGGTGAARGDGGEGEGQAGRGAEEGVAGALRWPRGLREAAAVPIQGGGRRARADAPADAVLAPHRAKPHRTLRPRRVERKDQKTLEKLRAERKAKIDELKERTNYYLTQQLIQKYDLDPAAKAAAASVLASKLGEDTGLKVHVGEEPKLDAAVARSNDVEIVPSDGLRNRKQPNARGSRTGSPTADTPARGTESSLTAGADLETAPAPLVVEHHQGLGASDGGGWIAKIAALLVAEDPSQSYALICGNCHMHNGLARKEDYPHVTYYCPHCHALNTSKQSMWQYSGSNSGRSSPVVLDDGLSTSSSVQETELSNLTHTAGAT</sequence>
<evidence type="ECO:0007829" key="5">
    <source>
        <dbReference type="PeptideAtlas" id="A0A804U8P5"/>
    </source>
</evidence>
<reference evidence="3" key="3">
    <citation type="submission" date="2021-05" db="UniProtKB">
        <authorList>
            <consortium name="EnsemblPlants"/>
        </authorList>
    </citation>
    <scope>IDENTIFICATION</scope>
    <source>
        <strain evidence="3">cv. B73</strain>
    </source>
</reference>
<feature type="compositionally biased region" description="Gly residues" evidence="1">
    <location>
        <begin position="67"/>
        <end position="90"/>
    </location>
</feature>
<feature type="region of interest" description="Disordered" evidence="1">
    <location>
        <begin position="66"/>
        <end position="96"/>
    </location>
</feature>